<evidence type="ECO:0000313" key="1">
    <source>
        <dbReference type="EMBL" id="KAH7844441.1"/>
    </source>
</evidence>
<evidence type="ECO:0000313" key="2">
    <source>
        <dbReference type="Proteomes" id="UP000828048"/>
    </source>
</evidence>
<organism evidence="1 2">
    <name type="scientific">Vaccinium darrowii</name>
    <dbReference type="NCBI Taxonomy" id="229202"/>
    <lineage>
        <taxon>Eukaryota</taxon>
        <taxon>Viridiplantae</taxon>
        <taxon>Streptophyta</taxon>
        <taxon>Embryophyta</taxon>
        <taxon>Tracheophyta</taxon>
        <taxon>Spermatophyta</taxon>
        <taxon>Magnoliopsida</taxon>
        <taxon>eudicotyledons</taxon>
        <taxon>Gunneridae</taxon>
        <taxon>Pentapetalae</taxon>
        <taxon>asterids</taxon>
        <taxon>Ericales</taxon>
        <taxon>Ericaceae</taxon>
        <taxon>Vaccinioideae</taxon>
        <taxon>Vaccinieae</taxon>
        <taxon>Vaccinium</taxon>
    </lineage>
</organism>
<keyword evidence="2" id="KW-1185">Reference proteome</keyword>
<dbReference type="EMBL" id="CM037151">
    <property type="protein sequence ID" value="KAH7844441.1"/>
    <property type="molecule type" value="Genomic_DNA"/>
</dbReference>
<reference evidence="1 2" key="1">
    <citation type="journal article" date="2021" name="Hortic Res">
        <title>High-quality reference genome and annotation aids understanding of berry development for evergreen blueberry (Vaccinium darrowii).</title>
        <authorList>
            <person name="Yu J."/>
            <person name="Hulse-Kemp A.M."/>
            <person name="Babiker E."/>
            <person name="Staton M."/>
        </authorList>
    </citation>
    <scope>NUCLEOTIDE SEQUENCE [LARGE SCALE GENOMIC DNA]</scope>
    <source>
        <strain evidence="2">cv. NJ 8807/NJ 8810</strain>
        <tissue evidence="1">Young leaf</tissue>
    </source>
</reference>
<protein>
    <submittedName>
        <fullName evidence="1">Uncharacterized protein</fullName>
    </submittedName>
</protein>
<name>A0ACB7XTZ4_9ERIC</name>
<gene>
    <name evidence="1" type="ORF">Vadar_027998</name>
</gene>
<dbReference type="Proteomes" id="UP000828048">
    <property type="component" value="Chromosome 1"/>
</dbReference>
<proteinExistence type="predicted"/>
<comment type="caution">
    <text evidence="1">The sequence shown here is derived from an EMBL/GenBank/DDBJ whole genome shotgun (WGS) entry which is preliminary data.</text>
</comment>
<accession>A0ACB7XTZ4</accession>
<sequence>MAKALALIASALCFLAVAAHAHDDMVHAPAVDDYNLDKFCVEGFVYCDGCRVLFPAAGGNIGQAVVELSCRDRDDGTPTLTIQGKTDNVGYYAINVNKDHENDICDVQVVSSPEPDCNIIVPAISTTRINLARNSGIITASRFANPIGFMRKEALPECHDVLDSMGFIPAVN</sequence>